<protein>
    <recommendedName>
        <fullName evidence="7">Chromogranin-A</fullName>
    </recommendedName>
</protein>
<name>A0A553MV37_9TELE</name>
<evidence type="ECO:0000256" key="4">
    <source>
        <dbReference type="ARBA" id="ARBA00022525"/>
    </source>
</evidence>
<evidence type="ECO:0000256" key="5">
    <source>
        <dbReference type="ARBA" id="ARBA00023157"/>
    </source>
</evidence>
<organism evidence="9 10">
    <name type="scientific">Danionella cerebrum</name>
    <dbReference type="NCBI Taxonomy" id="2873325"/>
    <lineage>
        <taxon>Eukaryota</taxon>
        <taxon>Metazoa</taxon>
        <taxon>Chordata</taxon>
        <taxon>Craniata</taxon>
        <taxon>Vertebrata</taxon>
        <taxon>Euteleostomi</taxon>
        <taxon>Actinopterygii</taxon>
        <taxon>Neopterygii</taxon>
        <taxon>Teleostei</taxon>
        <taxon>Ostariophysi</taxon>
        <taxon>Cypriniformes</taxon>
        <taxon>Danionidae</taxon>
        <taxon>Danioninae</taxon>
        <taxon>Danionella</taxon>
    </lineage>
</organism>
<comment type="subcellular location">
    <subcellularLocation>
        <location evidence="1">Cytoplasmic vesicle</location>
        <location evidence="1">Secretory vesicle</location>
    </subcellularLocation>
    <subcellularLocation>
        <location evidence="2">Secreted</location>
    </subcellularLocation>
</comment>
<feature type="compositionally biased region" description="Basic and acidic residues" evidence="8">
    <location>
        <begin position="129"/>
        <end position="147"/>
    </location>
</feature>
<dbReference type="GO" id="GO:0046676">
    <property type="term" value="P:negative regulation of insulin secretion"/>
    <property type="evidence" value="ECO:0007669"/>
    <property type="project" value="TreeGrafter"/>
</dbReference>
<dbReference type="PROSITE" id="PS00422">
    <property type="entry name" value="GRANINS_1"/>
    <property type="match status" value="1"/>
</dbReference>
<evidence type="ECO:0000313" key="10">
    <source>
        <dbReference type="Proteomes" id="UP000316079"/>
    </source>
</evidence>
<sequence>MELIAVPVSPGHMDERDVMVMKCIVEVIADALTQPHPLPVSKDCLETLRTDDRLVSILRHRNFLQELQDIAAEDDDQSMLVTMEKPEEDAVKREARADTEMEDPKHNQIPEKDDRDEDEHSISRSMNTEQERESQEEATIWHEEKHSMSGNDPAHNEEGGTAMEHLSRNPDIKQSIMEDSEQQGEADSDGTHSKEIMDEGEEKKGEVEAKPQSSVSKPSQRRAEMAQQGPEGVLWKSPEEQELQLIAQTQGQDKPDEEGSGGRKTGDTELESLAAIESELESVAQKLHDLRRG</sequence>
<dbReference type="OrthoDB" id="9948620at2759"/>
<dbReference type="EMBL" id="SRMA01027249">
    <property type="protein sequence ID" value="TRY57046.1"/>
    <property type="molecule type" value="Genomic_DNA"/>
</dbReference>
<dbReference type="GO" id="GO:0086030">
    <property type="term" value="P:adenylate cyclase-activating adrenergic receptor signaling pathway involved in cardiac muscle relaxation"/>
    <property type="evidence" value="ECO:0007669"/>
    <property type="project" value="TreeGrafter"/>
</dbReference>
<dbReference type="PANTHER" id="PTHR10583">
    <property type="entry name" value="CHROMOGRANIN"/>
    <property type="match status" value="1"/>
</dbReference>
<dbReference type="GO" id="GO:0033604">
    <property type="term" value="P:negative regulation of catecholamine secretion"/>
    <property type="evidence" value="ECO:0007669"/>
    <property type="project" value="TreeGrafter"/>
</dbReference>
<proteinExistence type="inferred from homology"/>
<feature type="region of interest" description="Disordered" evidence="8">
    <location>
        <begin position="79"/>
        <end position="271"/>
    </location>
</feature>
<feature type="compositionally biased region" description="Acidic residues" evidence="8">
    <location>
        <begin position="178"/>
        <end position="188"/>
    </location>
</feature>
<dbReference type="InterPro" id="IPR001990">
    <property type="entry name" value="Granin"/>
</dbReference>
<dbReference type="Pfam" id="PF01271">
    <property type="entry name" value="Granin"/>
    <property type="match status" value="2"/>
</dbReference>
<dbReference type="GO" id="GO:0042583">
    <property type="term" value="C:chromaffin granule"/>
    <property type="evidence" value="ECO:0007669"/>
    <property type="project" value="TreeGrafter"/>
</dbReference>
<feature type="compositionally biased region" description="Basic and acidic residues" evidence="8">
    <location>
        <begin position="84"/>
        <end position="122"/>
    </location>
</feature>
<dbReference type="GO" id="GO:0042742">
    <property type="term" value="P:defense response to bacterium"/>
    <property type="evidence" value="ECO:0007669"/>
    <property type="project" value="TreeGrafter"/>
</dbReference>
<comment type="similarity">
    <text evidence="3">Belongs to the chromogranin/secretogranin protein family.</text>
</comment>
<comment type="caution">
    <text evidence="9">The sequence shown here is derived from an EMBL/GenBank/DDBJ whole genome shotgun (WGS) entry which is preliminary data.</text>
</comment>
<keyword evidence="6" id="KW-0968">Cytoplasmic vesicle</keyword>
<dbReference type="InterPro" id="IPR018054">
    <property type="entry name" value="Chromogranin_CS"/>
</dbReference>
<keyword evidence="10" id="KW-1185">Reference proteome</keyword>
<reference evidence="9 10" key="1">
    <citation type="journal article" date="2019" name="Sci. Data">
        <title>Hybrid genome assembly and annotation of Danionella translucida.</title>
        <authorList>
            <person name="Kadobianskyi M."/>
            <person name="Schulze L."/>
            <person name="Schuelke M."/>
            <person name="Judkewitz B."/>
        </authorList>
    </citation>
    <scope>NUCLEOTIDE SEQUENCE [LARGE SCALE GENOMIC DNA]</scope>
    <source>
        <strain evidence="9 10">Bolton</strain>
    </source>
</reference>
<keyword evidence="4" id="KW-0964">Secreted</keyword>
<dbReference type="GO" id="GO:0005615">
    <property type="term" value="C:extracellular space"/>
    <property type="evidence" value="ECO:0007669"/>
    <property type="project" value="TreeGrafter"/>
</dbReference>
<dbReference type="PANTHER" id="PTHR10583:SF1">
    <property type="entry name" value="CHROMOGRANIN-A"/>
    <property type="match status" value="1"/>
</dbReference>
<evidence type="ECO:0000256" key="3">
    <source>
        <dbReference type="ARBA" id="ARBA00005723"/>
    </source>
</evidence>
<keyword evidence="5" id="KW-1015">Disulfide bond</keyword>
<dbReference type="STRING" id="623744.A0A553MV37"/>
<evidence type="ECO:0000256" key="8">
    <source>
        <dbReference type="SAM" id="MobiDB-lite"/>
    </source>
</evidence>
<evidence type="ECO:0000256" key="2">
    <source>
        <dbReference type="ARBA" id="ARBA00004613"/>
    </source>
</evidence>
<evidence type="ECO:0000256" key="6">
    <source>
        <dbReference type="ARBA" id="ARBA00023329"/>
    </source>
</evidence>
<feature type="compositionally biased region" description="Basic and acidic residues" evidence="8">
    <location>
        <begin position="189"/>
        <end position="209"/>
    </location>
</feature>
<evidence type="ECO:0000313" key="9">
    <source>
        <dbReference type="EMBL" id="TRY57046.1"/>
    </source>
</evidence>
<dbReference type="PRINTS" id="PR00659">
    <property type="entry name" value="CHROMOGRANIN"/>
</dbReference>
<evidence type="ECO:0000256" key="7">
    <source>
        <dbReference type="ARBA" id="ARBA00040787"/>
    </source>
</evidence>
<dbReference type="GO" id="GO:0030133">
    <property type="term" value="C:transport vesicle"/>
    <property type="evidence" value="ECO:0007669"/>
    <property type="project" value="UniProtKB-SubCell"/>
</dbReference>
<dbReference type="AlphaFoldDB" id="A0A553MV37"/>
<dbReference type="InterPro" id="IPR001819">
    <property type="entry name" value="Chromogranin_AB"/>
</dbReference>
<dbReference type="Proteomes" id="UP000316079">
    <property type="component" value="Unassembled WGS sequence"/>
</dbReference>
<accession>A0A553MV37</accession>
<gene>
    <name evidence="9" type="ORF">DNTS_023947</name>
</gene>
<evidence type="ECO:0000256" key="1">
    <source>
        <dbReference type="ARBA" id="ARBA00004398"/>
    </source>
</evidence>